<feature type="compositionally biased region" description="Basic and acidic residues" evidence="1">
    <location>
        <begin position="91"/>
        <end position="121"/>
    </location>
</feature>
<feature type="region of interest" description="Disordered" evidence="1">
    <location>
        <begin position="91"/>
        <end position="135"/>
    </location>
</feature>
<evidence type="ECO:0000256" key="1">
    <source>
        <dbReference type="SAM" id="MobiDB-lite"/>
    </source>
</evidence>
<evidence type="ECO:0000313" key="5">
    <source>
        <dbReference type="Proteomes" id="UP000020202"/>
    </source>
</evidence>
<feature type="chain" id="PRO_5042696131" evidence="2">
    <location>
        <begin position="22"/>
        <end position="135"/>
    </location>
</feature>
<evidence type="ECO:0000313" key="4">
    <source>
        <dbReference type="EMBL" id="PLL10948.1"/>
    </source>
</evidence>
<evidence type="ECO:0000313" key="6">
    <source>
        <dbReference type="Proteomes" id="UP000234505"/>
    </source>
</evidence>
<dbReference type="InterPro" id="IPR009468">
    <property type="entry name" value="DUF1090"/>
</dbReference>
<reference evidence="3 5" key="1">
    <citation type="submission" date="2014-01" db="EMBL/GenBank/DDBJ databases">
        <title>The Genome Sequence of Klebsiella oxytoca MGH 27.</title>
        <authorList>
            <consortium name="The Broad Institute Genomics Platform"/>
            <consortium name="The Broad Institute Genome Sequencing Center for Infectious Disease"/>
            <person name="Murphy C."/>
            <person name="Cosimi L."/>
            <person name="Cerqueira G."/>
            <person name="Feldgarden M."/>
            <person name="Earl A."/>
            <person name="Hung D."/>
            <person name="Onderdonk A.B."/>
            <person name="Ferraro M.J."/>
            <person name="Hooper D."/>
            <person name="Dekker J."/>
            <person name="O'Brien T."/>
            <person name="Huang S."/>
            <person name="Quan V."/>
            <person name="Ernst C."/>
            <person name="Delaney M."/>
            <person name="DuBois A."/>
            <person name="Kim D.S."/>
            <person name="Young S.K."/>
            <person name="Zeng Q."/>
            <person name="Gargeya S."/>
            <person name="Fitzgerald M."/>
            <person name="Abouelleil A."/>
            <person name="Alvarado L."/>
            <person name="Berlin A.M."/>
            <person name="Chapman S.B."/>
            <person name="Gainer-Dewar J."/>
            <person name="Goldberg J."/>
            <person name="Gnerre S."/>
            <person name="Griggs A."/>
            <person name="Gujja S."/>
            <person name="Hansen M."/>
            <person name="Howarth C."/>
            <person name="Imamovic A."/>
            <person name="Ireland A."/>
            <person name="Larimer J."/>
            <person name="McCowan C."/>
            <person name="Murphy C."/>
            <person name="Pearson M."/>
            <person name="Poon T.W."/>
            <person name="Priest M."/>
            <person name="Roberts A."/>
            <person name="Saif S."/>
            <person name="Shea T."/>
            <person name="Sykes S."/>
            <person name="Wortman J."/>
            <person name="Nusbaum C."/>
            <person name="Birren B."/>
        </authorList>
    </citation>
    <scope>NUCLEOTIDE SEQUENCE [LARGE SCALE GENOMIC DNA]</scope>
    <source>
        <strain evidence="3 5">MGH 27</strain>
    </source>
</reference>
<evidence type="ECO:0000256" key="2">
    <source>
        <dbReference type="SAM" id="SignalP"/>
    </source>
</evidence>
<accession>A0A2J4P739</accession>
<protein>
    <submittedName>
        <fullName evidence="4">DUF1090 domain-containing protein</fullName>
    </submittedName>
</protein>
<dbReference type="EMBL" id="PIDS01002485">
    <property type="protein sequence ID" value="PLL10948.1"/>
    <property type="molecule type" value="Genomic_DNA"/>
</dbReference>
<sequence length="135" mass="15432">MKYIIKSLACLILVSPFVAGVATASSKWSGCAEKEYQIQKQLEYAKAYGNTHRVRGLERALTNVQRYCTDGKLTSEWQEKVADKESKVRERMEELRHAQASGDPEKIRKKEKKLQEAKNELMEVQAGLNQSLTRQ</sequence>
<reference evidence="4 6" key="3">
    <citation type="submission" date="2018-01" db="EMBL/GenBank/DDBJ databases">
        <title>Genomic study of Klebsiella pneumoniae.</title>
        <authorList>
            <person name="Yang Y."/>
            <person name="Bicalho R."/>
        </authorList>
    </citation>
    <scope>NUCLEOTIDE SEQUENCE [LARGE SCALE GENOMIC DNA]</scope>
    <source>
        <strain evidence="4 6">A11</strain>
    </source>
</reference>
<gene>
    <name evidence="4" type="ORF">CWN50_37415</name>
    <name evidence="3" type="ORF">L373_00394</name>
</gene>
<feature type="signal peptide" evidence="2">
    <location>
        <begin position="1"/>
        <end position="21"/>
    </location>
</feature>
<dbReference type="Gene3D" id="1.20.58.90">
    <property type="match status" value="1"/>
</dbReference>
<dbReference type="AlphaFoldDB" id="A0A2J4P739"/>
<keyword evidence="2" id="KW-0732">Signal</keyword>
<dbReference type="Pfam" id="PF06476">
    <property type="entry name" value="DUF1090"/>
    <property type="match status" value="1"/>
</dbReference>
<name>A0A2J4P739_9ENTR</name>
<dbReference type="Proteomes" id="UP000234505">
    <property type="component" value="Unassembled WGS sequence"/>
</dbReference>
<proteinExistence type="predicted"/>
<evidence type="ECO:0000313" key="3">
    <source>
        <dbReference type="EMBL" id="EWF94253.1"/>
    </source>
</evidence>
<organism evidence="4 6">
    <name type="scientific">Klebsiella michiganensis</name>
    <dbReference type="NCBI Taxonomy" id="1134687"/>
    <lineage>
        <taxon>Bacteria</taxon>
        <taxon>Pseudomonadati</taxon>
        <taxon>Pseudomonadota</taxon>
        <taxon>Gammaproteobacteria</taxon>
        <taxon>Enterobacterales</taxon>
        <taxon>Enterobacteriaceae</taxon>
        <taxon>Klebsiella/Raoultella group</taxon>
        <taxon>Klebsiella</taxon>
    </lineage>
</organism>
<dbReference type="RefSeq" id="WP_049074215.1">
    <property type="nucleotide sequence ID" value="NZ_CABEJE010000003.1"/>
</dbReference>
<dbReference type="EMBL" id="JCNZ01000002">
    <property type="protein sequence ID" value="EWF94253.1"/>
    <property type="molecule type" value="Genomic_DNA"/>
</dbReference>
<reference evidence="4 6" key="2">
    <citation type="submission" date="2017-11" db="EMBL/GenBank/DDBJ databases">
        <authorList>
            <person name="Han C.G."/>
        </authorList>
    </citation>
    <scope>NUCLEOTIDE SEQUENCE [LARGE SCALE GENOMIC DNA]</scope>
    <source>
        <strain evidence="4 6">A11</strain>
    </source>
</reference>
<comment type="caution">
    <text evidence="4">The sequence shown here is derived from an EMBL/GenBank/DDBJ whole genome shotgun (WGS) entry which is preliminary data.</text>
</comment>
<dbReference type="Proteomes" id="UP000020202">
    <property type="component" value="Unassembled WGS sequence"/>
</dbReference>